<accession>A0A392MXG1</accession>
<reference evidence="1 2" key="1">
    <citation type="journal article" date="2018" name="Front. Plant Sci.">
        <title>Red Clover (Trifolium pratense) and Zigzag Clover (T. medium) - A Picture of Genomic Similarities and Differences.</title>
        <authorList>
            <person name="Dluhosova J."/>
            <person name="Istvanek J."/>
            <person name="Nedelnik J."/>
            <person name="Repkova J."/>
        </authorList>
    </citation>
    <scope>NUCLEOTIDE SEQUENCE [LARGE SCALE GENOMIC DNA]</scope>
    <source>
        <strain evidence="2">cv. 10/8</strain>
        <tissue evidence="1">Leaf</tissue>
    </source>
</reference>
<protein>
    <submittedName>
        <fullName evidence="1">Uncharacterized protein</fullName>
    </submittedName>
</protein>
<evidence type="ECO:0000313" key="2">
    <source>
        <dbReference type="Proteomes" id="UP000265520"/>
    </source>
</evidence>
<name>A0A392MXG1_9FABA</name>
<proteinExistence type="predicted"/>
<dbReference type="Proteomes" id="UP000265520">
    <property type="component" value="Unassembled WGS sequence"/>
</dbReference>
<evidence type="ECO:0000313" key="1">
    <source>
        <dbReference type="EMBL" id="MCH91629.1"/>
    </source>
</evidence>
<organism evidence="1 2">
    <name type="scientific">Trifolium medium</name>
    <dbReference type="NCBI Taxonomy" id="97028"/>
    <lineage>
        <taxon>Eukaryota</taxon>
        <taxon>Viridiplantae</taxon>
        <taxon>Streptophyta</taxon>
        <taxon>Embryophyta</taxon>
        <taxon>Tracheophyta</taxon>
        <taxon>Spermatophyta</taxon>
        <taxon>Magnoliopsida</taxon>
        <taxon>eudicotyledons</taxon>
        <taxon>Gunneridae</taxon>
        <taxon>Pentapetalae</taxon>
        <taxon>rosids</taxon>
        <taxon>fabids</taxon>
        <taxon>Fabales</taxon>
        <taxon>Fabaceae</taxon>
        <taxon>Papilionoideae</taxon>
        <taxon>50 kb inversion clade</taxon>
        <taxon>NPAAA clade</taxon>
        <taxon>Hologalegina</taxon>
        <taxon>IRL clade</taxon>
        <taxon>Trifolieae</taxon>
        <taxon>Trifolium</taxon>
    </lineage>
</organism>
<comment type="caution">
    <text evidence="1">The sequence shown here is derived from an EMBL/GenBank/DDBJ whole genome shotgun (WGS) entry which is preliminary data.</text>
</comment>
<sequence>MGIWESNRWVWQLNWTAELTVMETAIAQELHVLLQHFRPRMDSTDRRRWIPGTAGLFSIKSAFTHLQNRFVLDDIYTSTMKALQKLWLNNVPSKSIFKWMGTNSIPFEGVQQHFSWFGELAS</sequence>
<feature type="non-terminal residue" evidence="1">
    <location>
        <position position="122"/>
    </location>
</feature>
<keyword evidence="2" id="KW-1185">Reference proteome</keyword>
<dbReference type="EMBL" id="LXQA010020818">
    <property type="protein sequence ID" value="MCH91629.1"/>
    <property type="molecule type" value="Genomic_DNA"/>
</dbReference>
<dbReference type="AlphaFoldDB" id="A0A392MXG1"/>